<dbReference type="RefSeq" id="WP_331304298.1">
    <property type="nucleotide sequence ID" value="NZ_MLCA01000016.1"/>
</dbReference>
<comment type="caution">
    <text evidence="1">The sequence shown here is derived from an EMBL/GenBank/DDBJ whole genome shotgun (WGS) entry which is preliminary data.</text>
</comment>
<evidence type="ECO:0008006" key="3">
    <source>
        <dbReference type="Google" id="ProtNLM"/>
    </source>
</evidence>
<gene>
    <name evidence="1" type="ORF">MOTC310_29140</name>
</gene>
<accession>A0ABU7TY16</accession>
<dbReference type="EMBL" id="MLCA01000016">
    <property type="protein sequence ID" value="MEE7494261.1"/>
    <property type="molecule type" value="Genomic_DNA"/>
</dbReference>
<keyword evidence="2" id="KW-1185">Reference proteome</keyword>
<proteinExistence type="predicted"/>
<reference evidence="1 2" key="1">
    <citation type="journal article" date="2012" name="Genet. Mol. Biol.">
        <title>Analysis of 16S rRNA and mxaF genes revealing insights into Methylobacterium niche-specific plant association.</title>
        <authorList>
            <person name="Dourado M.N."/>
            <person name="Andreote F.D."/>
            <person name="Dini-Andreote F."/>
            <person name="Conti R."/>
            <person name="Araujo J.M."/>
            <person name="Araujo W.L."/>
        </authorList>
    </citation>
    <scope>NUCLEOTIDE SEQUENCE [LARGE SCALE GENOMIC DNA]</scope>
    <source>
        <strain evidence="1 2">TC3-10</strain>
    </source>
</reference>
<name>A0ABU7TY16_9HYPH</name>
<dbReference type="Proteomes" id="UP001355206">
    <property type="component" value="Unassembled WGS sequence"/>
</dbReference>
<organism evidence="1 2">
    <name type="scientific">Methylobacterium oryzae</name>
    <dbReference type="NCBI Taxonomy" id="334852"/>
    <lineage>
        <taxon>Bacteria</taxon>
        <taxon>Pseudomonadati</taxon>
        <taxon>Pseudomonadota</taxon>
        <taxon>Alphaproteobacteria</taxon>
        <taxon>Hyphomicrobiales</taxon>
        <taxon>Methylobacteriaceae</taxon>
        <taxon>Methylobacterium</taxon>
    </lineage>
</organism>
<protein>
    <recommendedName>
        <fullName evidence="3">Restriction endonuclease</fullName>
    </recommendedName>
</protein>
<sequence>MFATSLALWVTAILIPIAWLHIQVRVTERCRRTVRPHIERLLIENRWLERHARGPAAFEILWDRELVRLRRAHLPRPLRAVVPIGGFRRLVRAEFASILPAELASWTFVDRISSSQASYEALMLRCLKAAGWRLDYQDQEHFVLLRARTRVVVCLHWTDRDIACLPISDVAATAERAGSSTACVMTNGRFSGAARAMAEEQNVLALHCSQIDLLLPRDRTMGTPRRVPGSGLRLAA</sequence>
<evidence type="ECO:0000313" key="1">
    <source>
        <dbReference type="EMBL" id="MEE7494261.1"/>
    </source>
</evidence>
<evidence type="ECO:0000313" key="2">
    <source>
        <dbReference type="Proteomes" id="UP001355206"/>
    </source>
</evidence>